<gene>
    <name evidence="3" type="ORF">Malapachy_4016</name>
</gene>
<sequence>MNYETYVHELITLDLTHVQYSPTDPWGAYWALITLSPVLILTVYIAVFMHRRELTYLNALLGQIFSGFFCAFWCLHILLHWPRKSNTLARSYQTRCIEQCISLSLVVLTTGLTCYSRHYLAYHTPAQIVVGCTLGLVVGTLYYMLTEFSTRFSARGQALRAWLHTTRGSRALRLYDGWTVWTQGPVEVVYTHWVHALEQHRKQRSPATKEAGTHPAHLRMMLRALQEADHCEAVPTAFSVGCVIAANAPQLEDIEVPLDSEVEPLVLTTGYSRELPGNTHAEECALDKLRRHCAQTPHTSSSAEARSRTPLSLILYTTMEPCSQRLSGNRPCVQRIQDFNADPPLTSAAWLAQLAQDTHTATSSMQYETTTRPLRIVLVVQGVQEPDDFVLCESTRMLRDANVMTVSATPAGSPAMLGLTCPPLASIAVRVDAQAPTKWLEEACLRMARKGQ</sequence>
<dbReference type="Gene3D" id="1.20.144.10">
    <property type="entry name" value="Phosphatidic acid phosphatase type 2/haloperoxidase"/>
    <property type="match status" value="1"/>
</dbReference>
<dbReference type="EMBL" id="LGAV01000004">
    <property type="protein sequence ID" value="KOS14347.1"/>
    <property type="molecule type" value="Genomic_DNA"/>
</dbReference>
<dbReference type="STRING" id="77020.A0A0M8MPQ9"/>
<feature type="transmembrane region" description="Helical" evidence="1">
    <location>
        <begin position="56"/>
        <end position="79"/>
    </location>
</feature>
<name>A0A0M8MPQ9_9BASI</name>
<reference evidence="3 4" key="1">
    <citation type="submission" date="2015-07" db="EMBL/GenBank/DDBJ databases">
        <title>Draft Genome Sequence of Malassezia furfur CBS1878 and Malassezia pachydermatis CBS1879.</title>
        <authorList>
            <person name="Triana S."/>
            <person name="Ohm R."/>
            <person name="Gonzalez A."/>
            <person name="DeCock H."/>
            <person name="Restrepo S."/>
            <person name="Celis A."/>
        </authorList>
    </citation>
    <scope>NUCLEOTIDE SEQUENCE [LARGE SCALE GENOMIC DNA]</scope>
    <source>
        <strain evidence="3 4">CBS 1879</strain>
    </source>
</reference>
<dbReference type="UniPathway" id="UPA00378"/>
<dbReference type="SUPFAM" id="SSF53927">
    <property type="entry name" value="Cytidine deaminase-like"/>
    <property type="match status" value="1"/>
</dbReference>
<feature type="domain" description="CMP/dCMP-type deaminase" evidence="2">
    <location>
        <begin position="215"/>
        <end position="357"/>
    </location>
</feature>
<evidence type="ECO:0000313" key="4">
    <source>
        <dbReference type="Proteomes" id="UP000037751"/>
    </source>
</evidence>
<dbReference type="PROSITE" id="PS51747">
    <property type="entry name" value="CYT_DCMP_DEAMINASES_2"/>
    <property type="match status" value="1"/>
</dbReference>
<dbReference type="AlphaFoldDB" id="A0A0M8MPQ9"/>
<keyword evidence="1" id="KW-1133">Transmembrane helix</keyword>
<dbReference type="VEuPathDB" id="FungiDB:Malapachy_4016"/>
<dbReference type="InterPro" id="IPR002125">
    <property type="entry name" value="CMP_dCMP_dom"/>
</dbReference>
<dbReference type="RefSeq" id="XP_017991979.1">
    <property type="nucleotide sequence ID" value="XM_018138472.1"/>
</dbReference>
<dbReference type="GeneID" id="28730348"/>
<keyword evidence="4" id="KW-1185">Reference proteome</keyword>
<evidence type="ECO:0000256" key="1">
    <source>
        <dbReference type="SAM" id="Phobius"/>
    </source>
</evidence>
<keyword evidence="1" id="KW-0472">Membrane</keyword>
<protein>
    <submittedName>
        <fullName evidence="3">Dolichyl pyrophosphate (Dol-P-P) phosphatase</fullName>
    </submittedName>
</protein>
<dbReference type="InterPro" id="IPR016193">
    <property type="entry name" value="Cytidine_deaminase-like"/>
</dbReference>
<dbReference type="Pfam" id="PF18785">
    <property type="entry name" value="Inv-AAD"/>
    <property type="match status" value="1"/>
</dbReference>
<evidence type="ECO:0000259" key="2">
    <source>
        <dbReference type="PROSITE" id="PS51747"/>
    </source>
</evidence>
<feature type="transmembrane region" description="Helical" evidence="1">
    <location>
        <begin position="126"/>
        <end position="145"/>
    </location>
</feature>
<dbReference type="Gene3D" id="3.40.140.10">
    <property type="entry name" value="Cytidine Deaminase, domain 2"/>
    <property type="match status" value="1"/>
</dbReference>
<organism evidence="3 4">
    <name type="scientific">Malassezia pachydermatis</name>
    <dbReference type="NCBI Taxonomy" id="77020"/>
    <lineage>
        <taxon>Eukaryota</taxon>
        <taxon>Fungi</taxon>
        <taxon>Dikarya</taxon>
        <taxon>Basidiomycota</taxon>
        <taxon>Ustilaginomycotina</taxon>
        <taxon>Malasseziomycetes</taxon>
        <taxon>Malasseziales</taxon>
        <taxon>Malasseziaceae</taxon>
        <taxon>Malassezia</taxon>
    </lineage>
</organism>
<dbReference type="Proteomes" id="UP000037751">
    <property type="component" value="Unassembled WGS sequence"/>
</dbReference>
<proteinExistence type="predicted"/>
<evidence type="ECO:0000313" key="3">
    <source>
        <dbReference type="EMBL" id="KOS14347.1"/>
    </source>
</evidence>
<feature type="transmembrane region" description="Helical" evidence="1">
    <location>
        <begin position="29"/>
        <end position="50"/>
    </location>
</feature>
<comment type="caution">
    <text evidence="3">The sequence shown here is derived from an EMBL/GenBank/DDBJ whole genome shotgun (WGS) entry which is preliminary data.</text>
</comment>
<dbReference type="GO" id="GO:0006139">
    <property type="term" value="P:nucleobase-containing compound metabolic process"/>
    <property type="evidence" value="ECO:0007669"/>
    <property type="project" value="UniProtKB-ARBA"/>
</dbReference>
<keyword evidence="1" id="KW-0812">Transmembrane</keyword>
<dbReference type="GO" id="GO:0003824">
    <property type="term" value="F:catalytic activity"/>
    <property type="evidence" value="ECO:0007669"/>
    <property type="project" value="InterPro"/>
</dbReference>
<accession>A0A0M8MPQ9</accession>
<dbReference type="OrthoDB" id="302705at2759"/>